<feature type="compositionally biased region" description="Low complexity" evidence="1">
    <location>
        <begin position="52"/>
        <end position="65"/>
    </location>
</feature>
<evidence type="ECO:0000313" key="2">
    <source>
        <dbReference type="EMBL" id="KAJ3608267.1"/>
    </source>
</evidence>
<feature type="compositionally biased region" description="Basic and acidic residues" evidence="1">
    <location>
        <begin position="124"/>
        <end position="140"/>
    </location>
</feature>
<reference evidence="2" key="1">
    <citation type="submission" date="2022-07" db="EMBL/GenBank/DDBJ databases">
        <title>Chromosome-level genome of Muraenolepis orangiensis.</title>
        <authorList>
            <person name="Kim J."/>
        </authorList>
    </citation>
    <scope>NUCLEOTIDE SEQUENCE</scope>
    <source>
        <strain evidence="2">KU_S4_2022</strain>
        <tissue evidence="2">Muscle</tissue>
    </source>
</reference>
<organism evidence="2 3">
    <name type="scientific">Muraenolepis orangiensis</name>
    <name type="common">Patagonian moray cod</name>
    <dbReference type="NCBI Taxonomy" id="630683"/>
    <lineage>
        <taxon>Eukaryota</taxon>
        <taxon>Metazoa</taxon>
        <taxon>Chordata</taxon>
        <taxon>Craniata</taxon>
        <taxon>Vertebrata</taxon>
        <taxon>Euteleostomi</taxon>
        <taxon>Actinopterygii</taxon>
        <taxon>Neopterygii</taxon>
        <taxon>Teleostei</taxon>
        <taxon>Neoteleostei</taxon>
        <taxon>Acanthomorphata</taxon>
        <taxon>Zeiogadaria</taxon>
        <taxon>Gadariae</taxon>
        <taxon>Gadiformes</taxon>
        <taxon>Muraenolepidoidei</taxon>
        <taxon>Muraenolepididae</taxon>
        <taxon>Muraenolepis</taxon>
    </lineage>
</organism>
<feature type="region of interest" description="Disordered" evidence="1">
    <location>
        <begin position="1"/>
        <end position="77"/>
    </location>
</feature>
<protein>
    <submittedName>
        <fullName evidence="2">Uncharacterized protein</fullName>
    </submittedName>
</protein>
<keyword evidence="3" id="KW-1185">Reference proteome</keyword>
<dbReference type="EMBL" id="JANIIK010000040">
    <property type="protein sequence ID" value="KAJ3608267.1"/>
    <property type="molecule type" value="Genomic_DNA"/>
</dbReference>
<name>A0A9Q0EPL7_9TELE</name>
<dbReference type="Proteomes" id="UP001148018">
    <property type="component" value="Unassembled WGS sequence"/>
</dbReference>
<evidence type="ECO:0000256" key="1">
    <source>
        <dbReference type="SAM" id="MobiDB-lite"/>
    </source>
</evidence>
<feature type="region of interest" description="Disordered" evidence="1">
    <location>
        <begin position="98"/>
        <end position="159"/>
    </location>
</feature>
<dbReference type="AlphaFoldDB" id="A0A9Q0EPL7"/>
<comment type="caution">
    <text evidence="2">The sequence shown here is derived from an EMBL/GenBank/DDBJ whole genome shotgun (WGS) entry which is preliminary data.</text>
</comment>
<gene>
    <name evidence="2" type="ORF">NHX12_025316</name>
</gene>
<accession>A0A9Q0EPL7</accession>
<sequence length="159" mass="17269">MSASCGPPAGLGRKDERQPSLLAPTGGQGYGYRLPGRLAPRSSLLGPPPQPSVFLLSPRSSSSALGPPPQPSPPRIASARLSPFLLFPRRAAHPTCGRWHLSASPVTPTRHRRDTYDTPTIHRRYTDDSPQRQRSDDGSRKSTRKTHNYGPLDCEVTGV</sequence>
<evidence type="ECO:0000313" key="3">
    <source>
        <dbReference type="Proteomes" id="UP001148018"/>
    </source>
</evidence>
<proteinExistence type="predicted"/>